<name>A0A670IZB3_PODMU</name>
<dbReference type="GO" id="GO:0005102">
    <property type="term" value="F:signaling receptor binding"/>
    <property type="evidence" value="ECO:0007669"/>
    <property type="project" value="TreeGrafter"/>
</dbReference>
<reference evidence="1" key="2">
    <citation type="submission" date="2025-08" db="UniProtKB">
        <authorList>
            <consortium name="Ensembl"/>
        </authorList>
    </citation>
    <scope>IDENTIFICATION</scope>
</reference>
<dbReference type="GO" id="GO:1990782">
    <property type="term" value="F:protein tyrosine kinase binding"/>
    <property type="evidence" value="ECO:0007669"/>
    <property type="project" value="TreeGrafter"/>
</dbReference>
<dbReference type="Ensembl" id="ENSPMRT00000017646.1">
    <property type="protein sequence ID" value="ENSPMRP00000016547.1"/>
    <property type="gene ID" value="ENSPMRG00000011026.1"/>
</dbReference>
<dbReference type="Proteomes" id="UP000472272">
    <property type="component" value="Chromosome 9"/>
</dbReference>
<evidence type="ECO:0000313" key="2">
    <source>
        <dbReference type="Proteomes" id="UP000472272"/>
    </source>
</evidence>
<keyword evidence="2" id="KW-1185">Reference proteome</keyword>
<sequence length="125" mass="14722">MQLKKGFCFCPECLHLLPEDKAQGDRTTYSTVKPSIPLRQEELILLQEQVKKGILSVDEALEKFKEWQNHRSGLEATQQEKIRQLRDSIIRKRPEEESTYGKLHLTSISISCRRELYIYIFSRPE</sequence>
<dbReference type="AlphaFoldDB" id="A0A670IZB3"/>
<dbReference type="InterPro" id="IPR052446">
    <property type="entry name" value="B-cell_PI3K-Signaling_Adptrs"/>
</dbReference>
<dbReference type="PANTHER" id="PTHR16267:SF13">
    <property type="entry name" value="B-CELL SCAFFOLD PROTEIN WITH ANKYRIN REPEATS"/>
    <property type="match status" value="1"/>
</dbReference>
<reference evidence="1 2" key="1">
    <citation type="journal article" date="2019" name="Proc. Natl. Acad. Sci. U.S.A.">
        <title>Regulatory changes in pterin and carotenoid genes underlie balanced color polymorphisms in the wall lizard.</title>
        <authorList>
            <person name="Andrade P."/>
            <person name="Pinho C."/>
            <person name="Perez I de Lanuza G."/>
            <person name="Afonso S."/>
            <person name="Brejcha J."/>
            <person name="Rubin C.J."/>
            <person name="Wallerman O."/>
            <person name="Pereira P."/>
            <person name="Sabatino S.J."/>
            <person name="Bellati A."/>
            <person name="Pellitteri-Rosa D."/>
            <person name="Bosakova Z."/>
            <person name="Bunikis I."/>
            <person name="Carretero M.A."/>
            <person name="Feiner N."/>
            <person name="Marsik P."/>
            <person name="Pauperio F."/>
            <person name="Salvi D."/>
            <person name="Soler L."/>
            <person name="While G.M."/>
            <person name="Uller T."/>
            <person name="Font E."/>
            <person name="Andersson L."/>
            <person name="Carneiro M."/>
        </authorList>
    </citation>
    <scope>NUCLEOTIDE SEQUENCE</scope>
</reference>
<dbReference type="GO" id="GO:0042113">
    <property type="term" value="P:B cell activation"/>
    <property type="evidence" value="ECO:0007669"/>
    <property type="project" value="TreeGrafter"/>
</dbReference>
<organism evidence="1 2">
    <name type="scientific">Podarcis muralis</name>
    <name type="common">Wall lizard</name>
    <name type="synonym">Lacerta muralis</name>
    <dbReference type="NCBI Taxonomy" id="64176"/>
    <lineage>
        <taxon>Eukaryota</taxon>
        <taxon>Metazoa</taxon>
        <taxon>Chordata</taxon>
        <taxon>Craniata</taxon>
        <taxon>Vertebrata</taxon>
        <taxon>Euteleostomi</taxon>
        <taxon>Lepidosauria</taxon>
        <taxon>Squamata</taxon>
        <taxon>Bifurcata</taxon>
        <taxon>Unidentata</taxon>
        <taxon>Episquamata</taxon>
        <taxon>Laterata</taxon>
        <taxon>Lacertibaenia</taxon>
        <taxon>Lacertidae</taxon>
        <taxon>Podarcis</taxon>
    </lineage>
</organism>
<dbReference type="PANTHER" id="PTHR16267">
    <property type="entry name" value="BANK1/PIK3AP1 FAMILY MEMBER"/>
    <property type="match status" value="1"/>
</dbReference>
<evidence type="ECO:0000313" key="1">
    <source>
        <dbReference type="Ensembl" id="ENSPMRP00000016547.1"/>
    </source>
</evidence>
<dbReference type="GeneTree" id="ENSGT00390000008787"/>
<accession>A0A670IZB3</accession>
<dbReference type="GO" id="GO:0050869">
    <property type="term" value="P:negative regulation of B cell activation"/>
    <property type="evidence" value="ECO:0007669"/>
    <property type="project" value="TreeGrafter"/>
</dbReference>
<dbReference type="GO" id="GO:0051898">
    <property type="term" value="P:negative regulation of phosphatidylinositol 3-kinase/protein kinase B signal transduction"/>
    <property type="evidence" value="ECO:0007669"/>
    <property type="project" value="TreeGrafter"/>
</dbReference>
<protein>
    <submittedName>
        <fullName evidence="1">Uncharacterized protein</fullName>
    </submittedName>
</protein>
<reference evidence="1" key="3">
    <citation type="submission" date="2025-09" db="UniProtKB">
        <authorList>
            <consortium name="Ensembl"/>
        </authorList>
    </citation>
    <scope>IDENTIFICATION</scope>
</reference>
<proteinExistence type="predicted"/>